<proteinExistence type="predicted"/>
<dbReference type="Proteomes" id="UP000000448">
    <property type="component" value="Chromosome"/>
</dbReference>
<dbReference type="HOGENOM" id="CLU_3346289_0_0_7"/>
<dbReference type="AlphaFoldDB" id="B9L5T3"/>
<gene>
    <name evidence="1" type="ordered locus">NAMH_1328</name>
</gene>
<protein>
    <submittedName>
        <fullName evidence="1">Uncharacterized protein</fullName>
    </submittedName>
</protein>
<accession>B9L5T3</accession>
<dbReference type="EMBL" id="CP001279">
    <property type="protein sequence ID" value="ACM93740.1"/>
    <property type="molecule type" value="Genomic_DNA"/>
</dbReference>
<evidence type="ECO:0000313" key="2">
    <source>
        <dbReference type="Proteomes" id="UP000000448"/>
    </source>
</evidence>
<dbReference type="KEGG" id="nam:NAMH_1328"/>
<dbReference type="STRING" id="598659.NAMH_1328"/>
<sequence length="37" mass="4459">MTDTYYFNTTTLFYAKIFQKVKRRENEKITLAKIPGQ</sequence>
<keyword evidence="2" id="KW-1185">Reference proteome</keyword>
<name>B9L5T3_NAUPA</name>
<evidence type="ECO:0000313" key="1">
    <source>
        <dbReference type="EMBL" id="ACM93740.1"/>
    </source>
</evidence>
<reference evidence="1 2" key="1">
    <citation type="journal article" date="2009" name="PLoS Genet.">
        <title>Adaptations to submarine hydrothermal environments exemplified by the genome of Nautilia profundicola.</title>
        <authorList>
            <person name="Campbell B.J."/>
            <person name="Smith J.L."/>
            <person name="Hanson T.E."/>
            <person name="Klotz M.G."/>
            <person name="Stein L.Y."/>
            <person name="Lee C.K."/>
            <person name="Wu D."/>
            <person name="Robinson J.M."/>
            <person name="Khouri H.M."/>
            <person name="Eisen J.A."/>
            <person name="Cary S.C."/>
        </authorList>
    </citation>
    <scope>NUCLEOTIDE SEQUENCE [LARGE SCALE GENOMIC DNA]</scope>
    <source>
        <strain evidence="2">ATCC BAA-1463 / DSM 18972 / AmH</strain>
    </source>
</reference>
<organism evidence="1 2">
    <name type="scientific">Nautilia profundicola (strain ATCC BAA-1463 / DSM 18972 / AmH)</name>
    <dbReference type="NCBI Taxonomy" id="598659"/>
    <lineage>
        <taxon>Bacteria</taxon>
        <taxon>Pseudomonadati</taxon>
        <taxon>Campylobacterota</taxon>
        <taxon>Epsilonproteobacteria</taxon>
        <taxon>Nautiliales</taxon>
        <taxon>Nautiliaceae</taxon>
        <taxon>Nautilia</taxon>
    </lineage>
</organism>